<keyword evidence="2" id="KW-0521">NADP</keyword>
<feature type="non-terminal residue" evidence="4">
    <location>
        <position position="1"/>
    </location>
</feature>
<protein>
    <submittedName>
        <fullName evidence="4">NmrA/HSCARG family protein</fullName>
    </submittedName>
</protein>
<dbReference type="SUPFAM" id="SSF51735">
    <property type="entry name" value="NAD(P)-binding Rossmann-fold domains"/>
    <property type="match status" value="1"/>
</dbReference>
<comment type="similarity">
    <text evidence="1">Belongs to the NmrA-type oxidoreductase family.</text>
</comment>
<evidence type="ECO:0000313" key="4">
    <source>
        <dbReference type="EMBL" id="TMQ55404.1"/>
    </source>
</evidence>
<dbReference type="InterPro" id="IPR036291">
    <property type="entry name" value="NAD(P)-bd_dom_sf"/>
</dbReference>
<accession>A0A538SVV9</accession>
<dbReference type="InterPro" id="IPR008030">
    <property type="entry name" value="NmrA-like"/>
</dbReference>
<name>A0A538SVV9_UNCEI</name>
<evidence type="ECO:0000259" key="3">
    <source>
        <dbReference type="Pfam" id="PF05368"/>
    </source>
</evidence>
<organism evidence="4 5">
    <name type="scientific">Eiseniibacteriota bacterium</name>
    <dbReference type="NCBI Taxonomy" id="2212470"/>
    <lineage>
        <taxon>Bacteria</taxon>
        <taxon>Candidatus Eiseniibacteriota</taxon>
    </lineage>
</organism>
<proteinExistence type="inferred from homology"/>
<comment type="caution">
    <text evidence="4">The sequence shown here is derived from an EMBL/GenBank/DDBJ whole genome shotgun (WGS) entry which is preliminary data.</text>
</comment>
<dbReference type="Pfam" id="PF05368">
    <property type="entry name" value="NmrA"/>
    <property type="match status" value="1"/>
</dbReference>
<dbReference type="EMBL" id="VBOS01000217">
    <property type="protein sequence ID" value="TMQ55404.1"/>
    <property type="molecule type" value="Genomic_DNA"/>
</dbReference>
<dbReference type="PANTHER" id="PTHR42748:SF7">
    <property type="entry name" value="NMRA LIKE REDOX SENSOR 1-RELATED"/>
    <property type="match status" value="1"/>
</dbReference>
<dbReference type="InterPro" id="IPR051164">
    <property type="entry name" value="NmrA-like_oxidored"/>
</dbReference>
<evidence type="ECO:0000256" key="2">
    <source>
        <dbReference type="ARBA" id="ARBA00022857"/>
    </source>
</evidence>
<gene>
    <name evidence="4" type="ORF">E6K72_06430</name>
</gene>
<dbReference type="Proteomes" id="UP000317716">
    <property type="component" value="Unassembled WGS sequence"/>
</dbReference>
<evidence type="ECO:0000313" key="5">
    <source>
        <dbReference type="Proteomes" id="UP000317716"/>
    </source>
</evidence>
<dbReference type="AlphaFoldDB" id="A0A538SVV9"/>
<feature type="domain" description="NmrA-like" evidence="3">
    <location>
        <begin position="2"/>
        <end position="179"/>
    </location>
</feature>
<evidence type="ECO:0000256" key="1">
    <source>
        <dbReference type="ARBA" id="ARBA00006328"/>
    </source>
</evidence>
<dbReference type="Gene3D" id="3.40.50.720">
    <property type="entry name" value="NAD(P)-binding Rossmann-like Domain"/>
    <property type="match status" value="1"/>
</dbReference>
<reference evidence="4 5" key="1">
    <citation type="journal article" date="2019" name="Nat. Microbiol.">
        <title>Mediterranean grassland soil C-N compound turnover is dependent on rainfall and depth, and is mediated by genomically divergent microorganisms.</title>
        <authorList>
            <person name="Diamond S."/>
            <person name="Andeer P.F."/>
            <person name="Li Z."/>
            <person name="Crits-Christoph A."/>
            <person name="Burstein D."/>
            <person name="Anantharaman K."/>
            <person name="Lane K.R."/>
            <person name="Thomas B.C."/>
            <person name="Pan C."/>
            <person name="Northen T.R."/>
            <person name="Banfield J.F."/>
        </authorList>
    </citation>
    <scope>NUCLEOTIDE SEQUENCE [LARGE SCALE GENOMIC DNA]</scope>
    <source>
        <strain evidence="4">WS_2</strain>
    </source>
</reference>
<sequence>VEREEEQGKRIAEIARRQGVQHYVYSSVASAHRNTGIPHFDNKWRVEEKVRALGFPSYTVLRPVFFMENFLLPSFLPGIQQGQLAAALKPGTVMQMIAVADIGKYGLWAFENHAALNGRAIDIAGDQATMPATAELLSRVTQHEVKFVRLPIEEVRKFSMDYALMLEWFDRVGYDADIAKASTESGIRPTPLATWATTVHWEPARVTT</sequence>
<dbReference type="PANTHER" id="PTHR42748">
    <property type="entry name" value="NITROGEN METABOLITE REPRESSION PROTEIN NMRA FAMILY MEMBER"/>
    <property type="match status" value="1"/>
</dbReference>